<reference evidence="2" key="1">
    <citation type="journal article" date="2011" name="Environ. Microbiol.">
        <title>Time-series analyses of Monterey Bay coastal microbial picoplankton using a 'genome proxy' microarray.</title>
        <authorList>
            <person name="Rich V.I."/>
            <person name="Pham V.D."/>
            <person name="Eppley J."/>
            <person name="Shi Y."/>
            <person name="DeLong E.F."/>
        </authorList>
    </citation>
    <scope>NUCLEOTIDE SEQUENCE</scope>
</reference>
<protein>
    <submittedName>
        <fullName evidence="2">Uncharacterized protein</fullName>
    </submittedName>
</protein>
<feature type="signal peptide" evidence="1">
    <location>
        <begin position="1"/>
        <end position="20"/>
    </location>
</feature>
<sequence>MINKAVLTLTIACSASLAIAGHHEKGEKEDHNSAAWQIKAYSSAAPDFLGDFATVIGSDGSVLRQGTNGWICQSANPRPVPATGWSSAHEAMPVCHDGEGMKWMMGYMSGKAPEMERDTFMWMIHGDMGEDNTKAGVLNEADAVPGQWIESGPHLMLMPKDPATLANYPSDFTTGAPYVMFPGTPYAHLMIPVAGYYQYQPESAPK</sequence>
<name>E0XQL4_9GAMM</name>
<feature type="chain" id="PRO_5003143122" evidence="1">
    <location>
        <begin position="21"/>
        <end position="206"/>
    </location>
</feature>
<organism evidence="2">
    <name type="scientific">uncultured gamma proteobacterium HF0010_05D02</name>
    <dbReference type="NCBI Taxonomy" id="710978"/>
    <lineage>
        <taxon>Bacteria</taxon>
        <taxon>Pseudomonadati</taxon>
        <taxon>Pseudomonadota</taxon>
        <taxon>Gammaproteobacteria</taxon>
        <taxon>environmental samples</taxon>
    </lineage>
</organism>
<accession>E0XQL4</accession>
<dbReference type="AlphaFoldDB" id="E0XQL4"/>
<keyword evidence="1" id="KW-0732">Signal</keyword>
<evidence type="ECO:0000256" key="1">
    <source>
        <dbReference type="SAM" id="SignalP"/>
    </source>
</evidence>
<proteinExistence type="predicted"/>
<evidence type="ECO:0000313" key="2">
    <source>
        <dbReference type="EMBL" id="ADI16705.1"/>
    </source>
</evidence>
<dbReference type="EMBL" id="GU474844">
    <property type="protein sequence ID" value="ADI16705.1"/>
    <property type="molecule type" value="Genomic_DNA"/>
</dbReference>